<dbReference type="RefSeq" id="WP_303945282.1">
    <property type="nucleotide sequence ID" value="NZ_JABZXO010000022.1"/>
</dbReference>
<organism evidence="1 2">
    <name type="scientific">Rothia mucilaginosa</name>
    <dbReference type="NCBI Taxonomy" id="43675"/>
    <lineage>
        <taxon>Bacteria</taxon>
        <taxon>Bacillati</taxon>
        <taxon>Actinomycetota</taxon>
        <taxon>Actinomycetes</taxon>
        <taxon>Micrococcales</taxon>
        <taxon>Micrococcaceae</taxon>
        <taxon>Rothia</taxon>
    </lineage>
</organism>
<proteinExistence type="predicted"/>
<evidence type="ECO:0000313" key="1">
    <source>
        <dbReference type="EMBL" id="MBF1657821.1"/>
    </source>
</evidence>
<dbReference type="AlphaFoldDB" id="A0A930L333"/>
<evidence type="ECO:0000313" key="2">
    <source>
        <dbReference type="Proteomes" id="UP000770330"/>
    </source>
</evidence>
<name>A0A930L333_9MICC</name>
<reference evidence="1" key="1">
    <citation type="submission" date="2020-04" db="EMBL/GenBank/DDBJ databases">
        <title>Deep metagenomics examines the oral microbiome during advanced dental caries in children, revealing novel taxa and co-occurrences with host molecules.</title>
        <authorList>
            <person name="Baker J.L."/>
            <person name="Morton J.T."/>
            <person name="Dinis M."/>
            <person name="Alvarez R."/>
            <person name="Tran N.C."/>
            <person name="Knight R."/>
            <person name="Edlund A."/>
        </authorList>
    </citation>
    <scope>NUCLEOTIDE SEQUENCE</scope>
    <source>
        <strain evidence="1">JCVI_39_bin.18</strain>
    </source>
</reference>
<gene>
    <name evidence="1" type="ORF">HXO61_07830</name>
</gene>
<comment type="caution">
    <text evidence="1">The sequence shown here is derived from an EMBL/GenBank/DDBJ whole genome shotgun (WGS) entry which is preliminary data.</text>
</comment>
<dbReference type="Proteomes" id="UP000770330">
    <property type="component" value="Unassembled WGS sequence"/>
</dbReference>
<dbReference type="EMBL" id="JABZXO010000022">
    <property type="protein sequence ID" value="MBF1657821.1"/>
    <property type="molecule type" value="Genomic_DNA"/>
</dbReference>
<sequence>MTTSTKANGQLTPELIKRIKDILEAQENGTTLYYTSHYYTEVLGFRFPRREISAELKNLGSNEYKAKDANPVAPEAVERITANASVDAPVTLYGLPVTALIERGQGTADGHHRLTDLGYLDLTHLCRFGRFVFTEPVKTRLFYTATRVMVLRPDVEMNTVKMERLIKLWRKQHPGMVNLIEDVELEDFVAQVKQWLASSRVTEVPKPLSILRSPVSTVESLRGTLEENPVILFAGHPTHKGLALNPELYHMAGGTGNTPVYRTGYVKERVDALLESIGRTRTYEFVWRKTLDLAPLYTNEQYSFVREWIREEGNLKEASDGWKDEARNVFPAEQPIILHALSREVIYAVKNSGEDKILPILRKHKSGIVKVTRWSPRTGVIAPLVAADLLYTKEQADAIAEGIAEIGATR</sequence>
<protein>
    <submittedName>
        <fullName evidence="1">Uncharacterized protein</fullName>
    </submittedName>
</protein>
<accession>A0A930L333</accession>